<feature type="domain" description="Response regulatory" evidence="4">
    <location>
        <begin position="2"/>
        <end position="119"/>
    </location>
</feature>
<dbReference type="PANTHER" id="PTHR37299">
    <property type="entry name" value="TRANSCRIPTIONAL REGULATOR-RELATED"/>
    <property type="match status" value="1"/>
</dbReference>
<protein>
    <recommendedName>
        <fullName evidence="1">Stage 0 sporulation protein A homolog</fullName>
    </recommendedName>
</protein>
<dbReference type="SMART" id="SM00448">
    <property type="entry name" value="REC"/>
    <property type="match status" value="1"/>
</dbReference>
<evidence type="ECO:0000259" key="4">
    <source>
        <dbReference type="PROSITE" id="PS50110"/>
    </source>
</evidence>
<comment type="caution">
    <text evidence="6">The sequence shown here is derived from an EMBL/GenBank/DDBJ whole genome shotgun (WGS) entry which is preliminary data.</text>
</comment>
<keyword evidence="6" id="KW-0238">DNA-binding</keyword>
<accession>A0ABT7UPQ6</accession>
<proteinExistence type="predicted"/>
<dbReference type="Proteomes" id="UP001529380">
    <property type="component" value="Unassembled WGS sequence"/>
</dbReference>
<dbReference type="Gene3D" id="2.40.50.1020">
    <property type="entry name" value="LytTr DNA-binding domain"/>
    <property type="match status" value="1"/>
</dbReference>
<dbReference type="CDD" id="cd00156">
    <property type="entry name" value="REC"/>
    <property type="match status" value="1"/>
</dbReference>
<dbReference type="InterPro" id="IPR046947">
    <property type="entry name" value="LytR-like"/>
</dbReference>
<dbReference type="Gene3D" id="3.40.50.2300">
    <property type="match status" value="1"/>
</dbReference>
<dbReference type="EMBL" id="JAUDCL010000008">
    <property type="protein sequence ID" value="MDM8200878.1"/>
    <property type="molecule type" value="Genomic_DNA"/>
</dbReference>
<evidence type="ECO:0000313" key="6">
    <source>
        <dbReference type="EMBL" id="MDM8200878.1"/>
    </source>
</evidence>
<dbReference type="InterPro" id="IPR001789">
    <property type="entry name" value="Sig_transdc_resp-reg_receiver"/>
</dbReference>
<dbReference type="SUPFAM" id="SSF52172">
    <property type="entry name" value="CheY-like"/>
    <property type="match status" value="1"/>
</dbReference>
<evidence type="ECO:0000256" key="1">
    <source>
        <dbReference type="ARBA" id="ARBA00018672"/>
    </source>
</evidence>
<reference evidence="6 7" key="1">
    <citation type="submission" date="2023-06" db="EMBL/GenBank/DDBJ databases">
        <title>Identification and characterization of horizontal gene transfer across gut microbiota members of farm animals based on homology search.</title>
        <authorList>
            <person name="Schwarzerova J."/>
            <person name="Nykrynova M."/>
            <person name="Jureckova K."/>
            <person name="Cejkova D."/>
            <person name="Rychlik I."/>
        </authorList>
    </citation>
    <scope>NUCLEOTIDE SEQUENCE [LARGE SCALE GENOMIC DNA]</scope>
    <source>
        <strain evidence="6 7">ET340</strain>
    </source>
</reference>
<evidence type="ECO:0000259" key="5">
    <source>
        <dbReference type="PROSITE" id="PS50930"/>
    </source>
</evidence>
<keyword evidence="7" id="KW-1185">Reference proteome</keyword>
<dbReference type="RefSeq" id="WP_289599552.1">
    <property type="nucleotide sequence ID" value="NZ_JAUDCL010000008.1"/>
</dbReference>
<feature type="modified residue" description="4-aspartylphosphate" evidence="3">
    <location>
        <position position="56"/>
    </location>
</feature>
<feature type="domain" description="HTH LytTR-type" evidence="5">
    <location>
        <begin position="130"/>
        <end position="228"/>
    </location>
</feature>
<dbReference type="InterPro" id="IPR011006">
    <property type="entry name" value="CheY-like_superfamily"/>
</dbReference>
<organism evidence="6 7">
    <name type="scientific">Allofournierella massiliensis</name>
    <dbReference type="NCBI Taxonomy" id="1650663"/>
    <lineage>
        <taxon>Bacteria</taxon>
        <taxon>Bacillati</taxon>
        <taxon>Bacillota</taxon>
        <taxon>Clostridia</taxon>
        <taxon>Eubacteriales</taxon>
        <taxon>Oscillospiraceae</taxon>
        <taxon>Allofournierella</taxon>
    </lineage>
</organism>
<evidence type="ECO:0000256" key="2">
    <source>
        <dbReference type="ARBA" id="ARBA00024867"/>
    </source>
</evidence>
<dbReference type="GO" id="GO:0003677">
    <property type="term" value="F:DNA binding"/>
    <property type="evidence" value="ECO:0007669"/>
    <property type="project" value="UniProtKB-KW"/>
</dbReference>
<comment type="function">
    <text evidence="2">May play the central regulatory role in sporulation. It may be an element of the effector pathway responsible for the activation of sporulation genes in response to nutritional stress. Spo0A may act in concert with spo0H (a sigma factor) to control the expression of some genes that are critical to the sporulation process.</text>
</comment>
<keyword evidence="3" id="KW-0597">Phosphoprotein</keyword>
<dbReference type="Pfam" id="PF04397">
    <property type="entry name" value="LytTR"/>
    <property type="match status" value="1"/>
</dbReference>
<dbReference type="Pfam" id="PF00072">
    <property type="entry name" value="Response_reg"/>
    <property type="match status" value="1"/>
</dbReference>
<sequence length="235" mass="27073">MRVAIVDDTPEDALRLEENLERFSRRTGVELTPVRFADGQQFIQAGQEQFDLVIMDIDMPGMDGMQAARLLRQSDPEVPLMFVTNMPQYALAGYEVDAIDYVLKPVEFGDFDLKLQKALRYMRRDKERPLALHTTAGVVAVRPREILYVESTLHYLNYHTLSGEYRVRGVMGQAERELANCHFARCARSFLVNLRYVSAIEGEDVVLGSQRIRITRTKRTEFMERFSRFLGGMEP</sequence>
<evidence type="ECO:0000313" key="7">
    <source>
        <dbReference type="Proteomes" id="UP001529380"/>
    </source>
</evidence>
<dbReference type="PROSITE" id="PS50930">
    <property type="entry name" value="HTH_LYTTR"/>
    <property type="match status" value="1"/>
</dbReference>
<evidence type="ECO:0000256" key="3">
    <source>
        <dbReference type="PROSITE-ProRule" id="PRU00169"/>
    </source>
</evidence>
<dbReference type="InterPro" id="IPR007492">
    <property type="entry name" value="LytTR_DNA-bd_dom"/>
</dbReference>
<gene>
    <name evidence="6" type="ORF">QUW08_06175</name>
</gene>
<dbReference type="SMART" id="SM00850">
    <property type="entry name" value="LytTR"/>
    <property type="match status" value="1"/>
</dbReference>
<dbReference type="PANTHER" id="PTHR37299:SF1">
    <property type="entry name" value="STAGE 0 SPORULATION PROTEIN A HOMOLOG"/>
    <property type="match status" value="1"/>
</dbReference>
<name>A0ABT7UPQ6_9FIRM</name>
<dbReference type="PROSITE" id="PS50110">
    <property type="entry name" value="RESPONSE_REGULATORY"/>
    <property type="match status" value="1"/>
</dbReference>